<dbReference type="PANTHER" id="PTHR39335">
    <property type="entry name" value="BLL4220 PROTEIN"/>
    <property type="match status" value="1"/>
</dbReference>
<accession>A0A917KBY8</accession>
<protein>
    <recommendedName>
        <fullName evidence="5">Lipoprotein</fullName>
    </recommendedName>
</protein>
<dbReference type="GO" id="GO:0043448">
    <property type="term" value="P:alkane catabolic process"/>
    <property type="evidence" value="ECO:0007669"/>
    <property type="project" value="TreeGrafter"/>
</dbReference>
<feature type="compositionally biased region" description="Gly residues" evidence="1">
    <location>
        <begin position="27"/>
        <end position="37"/>
    </location>
</feature>
<dbReference type="Proteomes" id="UP000657574">
    <property type="component" value="Unassembled WGS sequence"/>
</dbReference>
<evidence type="ECO:0000256" key="1">
    <source>
        <dbReference type="SAM" id="MobiDB-lite"/>
    </source>
</evidence>
<sequence>MNTARIAVAAVALAALGLAGCGAGGGDDSGSGNGSQGSGKATAAMDPSTVRVSQSSLGNILVDGSGRTLYLFTGDGTNTNSMKCNADCLKLWPPVKSTPKAGAGADAHLIGRTKSGSGSQATYAGHPLYYYADDRSAGDLKGQGMDKIWFVLDPHGKAITKSVASTQDTGGSGGYGY</sequence>
<feature type="chain" id="PRO_5039608940" description="Lipoprotein" evidence="2">
    <location>
        <begin position="24"/>
        <end position="177"/>
    </location>
</feature>
<dbReference type="PROSITE" id="PS51257">
    <property type="entry name" value="PROKAR_LIPOPROTEIN"/>
    <property type="match status" value="1"/>
</dbReference>
<feature type="signal peptide" evidence="2">
    <location>
        <begin position="1"/>
        <end position="23"/>
    </location>
</feature>
<proteinExistence type="predicted"/>
<dbReference type="AlphaFoldDB" id="A0A917KBY8"/>
<dbReference type="InterPro" id="IPR005297">
    <property type="entry name" value="Lipoprotein_repeat"/>
</dbReference>
<keyword evidence="2" id="KW-0732">Signal</keyword>
<name>A0A917KBY8_9ACTN</name>
<keyword evidence="4" id="KW-1185">Reference proteome</keyword>
<evidence type="ECO:0000256" key="2">
    <source>
        <dbReference type="SAM" id="SignalP"/>
    </source>
</evidence>
<organism evidence="3 4">
    <name type="scientific">Streptomyces brasiliensis</name>
    <dbReference type="NCBI Taxonomy" id="1954"/>
    <lineage>
        <taxon>Bacteria</taxon>
        <taxon>Bacillati</taxon>
        <taxon>Actinomycetota</taxon>
        <taxon>Actinomycetes</taxon>
        <taxon>Kitasatosporales</taxon>
        <taxon>Streptomycetaceae</taxon>
        <taxon>Streptomyces</taxon>
    </lineage>
</organism>
<dbReference type="EMBL" id="BMQA01000004">
    <property type="protein sequence ID" value="GGJ08601.1"/>
    <property type="molecule type" value="Genomic_DNA"/>
</dbReference>
<reference evidence="3" key="1">
    <citation type="journal article" date="2014" name="Int. J. Syst. Evol. Microbiol.">
        <title>Complete genome sequence of Corynebacterium casei LMG S-19264T (=DSM 44701T), isolated from a smear-ripened cheese.</title>
        <authorList>
            <consortium name="US DOE Joint Genome Institute (JGI-PGF)"/>
            <person name="Walter F."/>
            <person name="Albersmeier A."/>
            <person name="Kalinowski J."/>
            <person name="Ruckert C."/>
        </authorList>
    </citation>
    <scope>NUCLEOTIDE SEQUENCE</scope>
    <source>
        <strain evidence="3">JCM 3086</strain>
    </source>
</reference>
<evidence type="ECO:0000313" key="3">
    <source>
        <dbReference type="EMBL" id="GGJ08601.1"/>
    </source>
</evidence>
<reference evidence="3" key="2">
    <citation type="submission" date="2020-09" db="EMBL/GenBank/DDBJ databases">
        <authorList>
            <person name="Sun Q."/>
            <person name="Ohkuma M."/>
        </authorList>
    </citation>
    <scope>NUCLEOTIDE SEQUENCE</scope>
    <source>
        <strain evidence="3">JCM 3086</strain>
    </source>
</reference>
<evidence type="ECO:0000313" key="4">
    <source>
        <dbReference type="Proteomes" id="UP000657574"/>
    </source>
</evidence>
<evidence type="ECO:0008006" key="5">
    <source>
        <dbReference type="Google" id="ProtNLM"/>
    </source>
</evidence>
<comment type="caution">
    <text evidence="3">The sequence shown here is derived from an EMBL/GenBank/DDBJ whole genome shotgun (WGS) entry which is preliminary data.</text>
</comment>
<dbReference type="Pfam" id="PF03640">
    <property type="entry name" value="Lipoprotein_15"/>
    <property type="match status" value="2"/>
</dbReference>
<feature type="region of interest" description="Disordered" evidence="1">
    <location>
        <begin position="27"/>
        <end position="48"/>
    </location>
</feature>
<dbReference type="RefSeq" id="WP_189310592.1">
    <property type="nucleotide sequence ID" value="NZ_BMQA01000004.1"/>
</dbReference>
<gene>
    <name evidence="3" type="ORF">GCM10010121_018660</name>
</gene>
<dbReference type="PANTHER" id="PTHR39335:SF1">
    <property type="entry name" value="BLL4220 PROTEIN"/>
    <property type="match status" value="1"/>
</dbReference>